<keyword evidence="2 3" id="KW-0663">Pyridoxal phosphate</keyword>
<dbReference type="Gene3D" id="3.90.1150.10">
    <property type="entry name" value="Aspartate Aminotransferase, domain 1"/>
    <property type="match status" value="1"/>
</dbReference>
<evidence type="ECO:0000313" key="4">
    <source>
        <dbReference type="EMBL" id="GGY24973.1"/>
    </source>
</evidence>
<dbReference type="InterPro" id="IPR015421">
    <property type="entry name" value="PyrdxlP-dep_Trfase_major"/>
</dbReference>
<dbReference type="RefSeq" id="WP_189535941.1">
    <property type="nucleotide sequence ID" value="NZ_BMYX01000020.1"/>
</dbReference>
<comment type="cofactor">
    <cofactor evidence="1">
        <name>pyridoxal 5'-phosphate</name>
        <dbReference type="ChEBI" id="CHEBI:597326"/>
    </cofactor>
</comment>
<dbReference type="InterPro" id="IPR005814">
    <property type="entry name" value="Aminotrans_3"/>
</dbReference>
<evidence type="ECO:0000256" key="2">
    <source>
        <dbReference type="ARBA" id="ARBA00022898"/>
    </source>
</evidence>
<dbReference type="SUPFAM" id="SSF53383">
    <property type="entry name" value="PLP-dependent transferases"/>
    <property type="match status" value="1"/>
</dbReference>
<keyword evidence="4" id="KW-0808">Transferase</keyword>
<dbReference type="EMBL" id="BMYX01000020">
    <property type="protein sequence ID" value="GGY24973.1"/>
    <property type="molecule type" value="Genomic_DNA"/>
</dbReference>
<evidence type="ECO:0000256" key="1">
    <source>
        <dbReference type="ARBA" id="ARBA00001933"/>
    </source>
</evidence>
<accession>A0A918P599</accession>
<reference evidence="4" key="2">
    <citation type="submission" date="2020-09" db="EMBL/GenBank/DDBJ databases">
        <authorList>
            <person name="Sun Q."/>
            <person name="Kim S."/>
        </authorList>
    </citation>
    <scope>NUCLEOTIDE SEQUENCE</scope>
    <source>
        <strain evidence="4">KCTC 32182</strain>
    </source>
</reference>
<proteinExistence type="inferred from homology"/>
<comment type="caution">
    <text evidence="4">The sequence shown here is derived from an EMBL/GenBank/DDBJ whole genome shotgun (WGS) entry which is preliminary data.</text>
</comment>
<dbReference type="InterPro" id="IPR015424">
    <property type="entry name" value="PyrdxlP-dep_Trfase"/>
</dbReference>
<dbReference type="InterPro" id="IPR015422">
    <property type="entry name" value="PyrdxlP-dep_Trfase_small"/>
</dbReference>
<sequence>MRTARDIDRKKVADLLARERARFCEERPRSRAIAGAADAHLLFGVPLHWMRDWPTPFSLFVESARAAEVVDVDGHRYADFCLGDTGAMFGHSPAAVAEAVARQAARGLTAMLPSADAPRVAEELARRFGLPRWQWAMSASDANRFALRWARATTGRDHLLVFNGCYHGTVDEAFVDLVDGVPRARTSLLGQAHDPARFTRVVEFNDLAALDAALADRQVACLMAEPAMTNIGMVLPEPGFWDEAAALCRRHGTLLVLDETHTLSSGPGGYAREHGLAPDMLVLGKPVAGGVPCAVYGMSADLARRAERAKRDKPEGHSGIGTTLSGNALAMAAMRATLESVATPEAYRHMFRLAKRLENGLADAIAEAGFGWCVTRIGARVEFQFVSRAPRNGSEAAAGFDDELEALAHLFLLNRGFMITPFHNMLLVCPDTREEVVDGLIAVFAQWLGALS</sequence>
<dbReference type="PANTHER" id="PTHR43713">
    <property type="entry name" value="GLUTAMATE-1-SEMIALDEHYDE 2,1-AMINOMUTASE"/>
    <property type="match status" value="1"/>
</dbReference>
<dbReference type="Gene3D" id="3.40.640.10">
    <property type="entry name" value="Type I PLP-dependent aspartate aminotransferase-like (Major domain)"/>
    <property type="match status" value="1"/>
</dbReference>
<keyword evidence="5" id="KW-1185">Reference proteome</keyword>
<reference evidence="4" key="1">
    <citation type="journal article" date="2014" name="Int. J. Syst. Evol. Microbiol.">
        <title>Complete genome sequence of Corynebacterium casei LMG S-19264T (=DSM 44701T), isolated from a smear-ripened cheese.</title>
        <authorList>
            <consortium name="US DOE Joint Genome Institute (JGI-PGF)"/>
            <person name="Walter F."/>
            <person name="Albersmeier A."/>
            <person name="Kalinowski J."/>
            <person name="Ruckert C."/>
        </authorList>
    </citation>
    <scope>NUCLEOTIDE SEQUENCE</scope>
    <source>
        <strain evidence="4">KCTC 32182</strain>
    </source>
</reference>
<evidence type="ECO:0000256" key="3">
    <source>
        <dbReference type="RuleBase" id="RU003560"/>
    </source>
</evidence>
<dbReference type="PANTHER" id="PTHR43713:SF3">
    <property type="entry name" value="GLUTAMATE-1-SEMIALDEHYDE 2,1-AMINOMUTASE 1, CHLOROPLASTIC-RELATED"/>
    <property type="match status" value="1"/>
</dbReference>
<dbReference type="AlphaFoldDB" id="A0A918P599"/>
<keyword evidence="4" id="KW-0032">Aminotransferase</keyword>
<name>A0A918P599_9NEIS</name>
<organism evidence="4 5">
    <name type="scientific">Paludibacterium paludis</name>
    <dbReference type="NCBI Taxonomy" id="1225769"/>
    <lineage>
        <taxon>Bacteria</taxon>
        <taxon>Pseudomonadati</taxon>
        <taxon>Pseudomonadota</taxon>
        <taxon>Betaproteobacteria</taxon>
        <taxon>Neisseriales</taxon>
        <taxon>Chromobacteriaceae</taxon>
        <taxon>Paludibacterium</taxon>
    </lineage>
</organism>
<dbReference type="GO" id="GO:0030170">
    <property type="term" value="F:pyridoxal phosphate binding"/>
    <property type="evidence" value="ECO:0007669"/>
    <property type="project" value="InterPro"/>
</dbReference>
<dbReference type="NCBIfam" id="NF005453">
    <property type="entry name" value="PRK07046.1"/>
    <property type="match status" value="1"/>
</dbReference>
<dbReference type="GO" id="GO:0008483">
    <property type="term" value="F:transaminase activity"/>
    <property type="evidence" value="ECO:0007669"/>
    <property type="project" value="UniProtKB-KW"/>
</dbReference>
<dbReference type="Pfam" id="PF00202">
    <property type="entry name" value="Aminotran_3"/>
    <property type="match status" value="1"/>
</dbReference>
<gene>
    <name evidence="4" type="ORF">GCM10011289_30780</name>
</gene>
<protein>
    <submittedName>
        <fullName evidence="4">Aminotransferase</fullName>
    </submittedName>
</protein>
<comment type="similarity">
    <text evidence="3">Belongs to the class-III pyridoxal-phosphate-dependent aminotransferase family.</text>
</comment>
<evidence type="ECO:0000313" key="5">
    <source>
        <dbReference type="Proteomes" id="UP000645257"/>
    </source>
</evidence>
<dbReference type="Proteomes" id="UP000645257">
    <property type="component" value="Unassembled WGS sequence"/>
</dbReference>